<evidence type="ECO:0000256" key="5">
    <source>
        <dbReference type="ARBA" id="ARBA00022741"/>
    </source>
</evidence>
<feature type="transmembrane region" description="Helical" evidence="10">
    <location>
        <begin position="152"/>
        <end position="175"/>
    </location>
</feature>
<dbReference type="PANTHER" id="PTHR43520">
    <property type="entry name" value="ATP7, ISOFORM B"/>
    <property type="match status" value="1"/>
</dbReference>
<proteinExistence type="inferred from homology"/>
<feature type="transmembrane region" description="Helical" evidence="10">
    <location>
        <begin position="114"/>
        <end position="132"/>
    </location>
</feature>
<feature type="transmembrane region" description="Helical" evidence="10">
    <location>
        <begin position="689"/>
        <end position="706"/>
    </location>
</feature>
<keyword evidence="9 10" id="KW-0472">Membrane</keyword>
<dbReference type="SUPFAM" id="SSF55008">
    <property type="entry name" value="HMA, heavy metal-associated domain"/>
    <property type="match status" value="1"/>
</dbReference>
<evidence type="ECO:0000259" key="11">
    <source>
        <dbReference type="PROSITE" id="PS50846"/>
    </source>
</evidence>
<keyword evidence="3 10" id="KW-0812">Transmembrane</keyword>
<evidence type="ECO:0000256" key="1">
    <source>
        <dbReference type="ARBA" id="ARBA00004651"/>
    </source>
</evidence>
<dbReference type="SUPFAM" id="SSF81665">
    <property type="entry name" value="Calcium ATPase, transmembrane domain M"/>
    <property type="match status" value="1"/>
</dbReference>
<dbReference type="RefSeq" id="WP_378057629.1">
    <property type="nucleotide sequence ID" value="NZ_JBHSIS010000008.1"/>
</dbReference>
<organism evidence="12 13">
    <name type="scientific">Actinophytocola glycyrrhizae</name>
    <dbReference type="NCBI Taxonomy" id="2044873"/>
    <lineage>
        <taxon>Bacteria</taxon>
        <taxon>Bacillati</taxon>
        <taxon>Actinomycetota</taxon>
        <taxon>Actinomycetes</taxon>
        <taxon>Pseudonocardiales</taxon>
        <taxon>Pseudonocardiaceae</taxon>
    </lineage>
</organism>
<dbReference type="PANTHER" id="PTHR43520:SF8">
    <property type="entry name" value="P-TYPE CU(+) TRANSPORTER"/>
    <property type="match status" value="1"/>
</dbReference>
<keyword evidence="10" id="KW-1003">Cell membrane</keyword>
<dbReference type="CDD" id="cd02094">
    <property type="entry name" value="P-type_ATPase_Cu-like"/>
    <property type="match status" value="1"/>
</dbReference>
<dbReference type="InterPro" id="IPR023214">
    <property type="entry name" value="HAD_sf"/>
</dbReference>
<evidence type="ECO:0000256" key="8">
    <source>
        <dbReference type="ARBA" id="ARBA00022989"/>
    </source>
</evidence>
<keyword evidence="5 10" id="KW-0547">Nucleotide-binding</keyword>
<dbReference type="NCBIfam" id="TIGR01525">
    <property type="entry name" value="ATPase-IB_hvy"/>
    <property type="match status" value="1"/>
</dbReference>
<keyword evidence="6 10" id="KW-0067">ATP-binding</keyword>
<keyword evidence="4 10" id="KW-0479">Metal-binding</keyword>
<dbReference type="SUPFAM" id="SSF81653">
    <property type="entry name" value="Calcium ATPase, transduction domain A"/>
    <property type="match status" value="1"/>
</dbReference>
<dbReference type="SFLD" id="SFLDG00002">
    <property type="entry name" value="C1.7:_P-type_atpase_like"/>
    <property type="match status" value="1"/>
</dbReference>
<dbReference type="InterPro" id="IPR018303">
    <property type="entry name" value="ATPase_P-typ_P_site"/>
</dbReference>
<dbReference type="Gene3D" id="3.40.50.1000">
    <property type="entry name" value="HAD superfamily/HAD-like"/>
    <property type="match status" value="1"/>
</dbReference>
<accession>A0ABV9S5D3</accession>
<name>A0ABV9S5D3_9PSEU</name>
<feature type="domain" description="HMA" evidence="11">
    <location>
        <begin position="4"/>
        <end position="66"/>
    </location>
</feature>
<evidence type="ECO:0000256" key="3">
    <source>
        <dbReference type="ARBA" id="ARBA00022692"/>
    </source>
</evidence>
<feature type="transmembrane region" description="Helical" evidence="10">
    <location>
        <begin position="91"/>
        <end position="108"/>
    </location>
</feature>
<evidence type="ECO:0000256" key="9">
    <source>
        <dbReference type="ARBA" id="ARBA00023136"/>
    </source>
</evidence>
<dbReference type="PRINTS" id="PR00119">
    <property type="entry name" value="CATATPASE"/>
</dbReference>
<feature type="transmembrane region" description="Helical" evidence="10">
    <location>
        <begin position="712"/>
        <end position="730"/>
    </location>
</feature>
<dbReference type="InterPro" id="IPR017969">
    <property type="entry name" value="Heavy-metal-associated_CS"/>
</dbReference>
<dbReference type="SUPFAM" id="SSF56784">
    <property type="entry name" value="HAD-like"/>
    <property type="match status" value="1"/>
</dbReference>
<evidence type="ECO:0000313" key="13">
    <source>
        <dbReference type="Proteomes" id="UP001595859"/>
    </source>
</evidence>
<dbReference type="CDD" id="cd00371">
    <property type="entry name" value="HMA"/>
    <property type="match status" value="1"/>
</dbReference>
<sequence>MATDRVELVIGGMTCASCAARIEKKLNRMDGVAATVNYATEKALVNGTVATADLIATVEKMGYTAAVPAPEEPAAPEEPHDAQVRSLRTRLLVSAVLALPVVAMSMVQAFQFEYWQWAALTLTAPVVVWGAWPFHRAAFLNARHGAATMDTLVSMGTLAAFGWSLYALFLGTAGIPGMEHPFRITIERTGGTGDIYLEVAAGVTTFLLAGRYFEARAKSRAGAALRALLSLGVKDVAVLRDGRETRVPVDRLAVGDRFVVRPGEKVATDGVVEDGTSAVDESMLTGESVPVEVSPGSAVVGATVNAGGRLVVRATRVGADTQLAQMARLVEQAQTGKARVQRLADRVSAVFVPAVIVLAFGTLGFWFGTDATPSAAFTAAVAVLIIACPCALGLATPTALLVGTGRGAQLGILIKGPEVLESTRRVDTVVLDKTGTVTTGQMTLVDVLPAGGVTEDELLRYAGALEDASEHPIAKALADGARERVGTLPPVTGFAAREGLGVRGTVEGREVAAGRVVDGDAWLPALPDELTEAKDAAQAQGRTTVTVAWDGAVRGLLVVADAVKPTSAAAVRQLRALGLTPVMVTGDHEAVARSVAAEVGVDEVVAGVLPADKVDVVKRLQDEGRVVAMVGDGVNDAAALAQADLGLAMGTGTDVAIEASDLTLVRGDLRAAGDAIRLSRRTLAVIKGNLFWAFAYNVAAIPLAAAGLLNPMLAGLTMAASSVFVVTNSLRLRGFRAA</sequence>
<reference evidence="13" key="1">
    <citation type="journal article" date="2019" name="Int. J. Syst. Evol. Microbiol.">
        <title>The Global Catalogue of Microorganisms (GCM) 10K type strain sequencing project: providing services to taxonomists for standard genome sequencing and annotation.</title>
        <authorList>
            <consortium name="The Broad Institute Genomics Platform"/>
            <consortium name="The Broad Institute Genome Sequencing Center for Infectious Disease"/>
            <person name="Wu L."/>
            <person name="Ma J."/>
        </authorList>
    </citation>
    <scope>NUCLEOTIDE SEQUENCE [LARGE SCALE GENOMIC DNA]</scope>
    <source>
        <strain evidence="13">ZS-22-S1</strain>
    </source>
</reference>
<dbReference type="InterPro" id="IPR023298">
    <property type="entry name" value="ATPase_P-typ_TM_dom_sf"/>
</dbReference>
<evidence type="ECO:0000256" key="6">
    <source>
        <dbReference type="ARBA" id="ARBA00022840"/>
    </source>
</evidence>
<keyword evidence="8 10" id="KW-1133">Transmembrane helix</keyword>
<comment type="similarity">
    <text evidence="2 10">Belongs to the cation transport ATPase (P-type) (TC 3.A.3) family. Type IB subfamily.</text>
</comment>
<dbReference type="InterPro" id="IPR023299">
    <property type="entry name" value="ATPase_P-typ_cyto_dom_N"/>
</dbReference>
<dbReference type="InterPro" id="IPR008250">
    <property type="entry name" value="ATPase_P-typ_transduc_dom_A_sf"/>
</dbReference>
<dbReference type="SFLD" id="SFLDF00027">
    <property type="entry name" value="p-type_atpase"/>
    <property type="match status" value="1"/>
</dbReference>
<gene>
    <name evidence="12" type="ORF">ACFPCV_19340</name>
</gene>
<dbReference type="NCBIfam" id="TIGR01494">
    <property type="entry name" value="ATPase_P-type"/>
    <property type="match status" value="1"/>
</dbReference>
<dbReference type="SFLD" id="SFLDS00003">
    <property type="entry name" value="Haloacid_Dehalogenase"/>
    <property type="match status" value="1"/>
</dbReference>
<dbReference type="PROSITE" id="PS01229">
    <property type="entry name" value="COF_2"/>
    <property type="match status" value="1"/>
</dbReference>
<dbReference type="NCBIfam" id="TIGR01511">
    <property type="entry name" value="ATPase-IB1_Cu"/>
    <property type="match status" value="1"/>
</dbReference>
<dbReference type="InterPro" id="IPR036412">
    <property type="entry name" value="HAD-like_sf"/>
</dbReference>
<dbReference type="EMBL" id="JBHSIS010000008">
    <property type="protein sequence ID" value="MFC4855670.1"/>
    <property type="molecule type" value="Genomic_DNA"/>
</dbReference>
<dbReference type="Gene3D" id="3.30.70.100">
    <property type="match status" value="1"/>
</dbReference>
<dbReference type="Pfam" id="PF00403">
    <property type="entry name" value="HMA"/>
    <property type="match status" value="1"/>
</dbReference>
<dbReference type="PROSITE" id="PS01047">
    <property type="entry name" value="HMA_1"/>
    <property type="match status" value="1"/>
</dbReference>
<dbReference type="InterPro" id="IPR059000">
    <property type="entry name" value="ATPase_P-type_domA"/>
</dbReference>
<dbReference type="Pfam" id="PF00702">
    <property type="entry name" value="Hydrolase"/>
    <property type="match status" value="1"/>
</dbReference>
<dbReference type="InterPro" id="IPR027256">
    <property type="entry name" value="P-typ_ATPase_IB"/>
</dbReference>
<dbReference type="InterPro" id="IPR001757">
    <property type="entry name" value="P_typ_ATPase"/>
</dbReference>
<dbReference type="Pfam" id="PF00122">
    <property type="entry name" value="E1-E2_ATPase"/>
    <property type="match status" value="1"/>
</dbReference>
<dbReference type="InterPro" id="IPR044492">
    <property type="entry name" value="P_typ_ATPase_HD_dom"/>
</dbReference>
<evidence type="ECO:0000256" key="4">
    <source>
        <dbReference type="ARBA" id="ARBA00022723"/>
    </source>
</evidence>
<comment type="subcellular location">
    <subcellularLocation>
        <location evidence="1">Cell membrane</location>
        <topology evidence="1">Multi-pass membrane protein</topology>
    </subcellularLocation>
</comment>
<dbReference type="PROSITE" id="PS50846">
    <property type="entry name" value="HMA_2"/>
    <property type="match status" value="1"/>
</dbReference>
<protein>
    <submittedName>
        <fullName evidence="12">Heavy metal translocating P-type ATPase</fullName>
    </submittedName>
</protein>
<evidence type="ECO:0000256" key="10">
    <source>
        <dbReference type="RuleBase" id="RU362081"/>
    </source>
</evidence>
<keyword evidence="7" id="KW-1278">Translocase</keyword>
<dbReference type="Gene3D" id="2.70.150.10">
    <property type="entry name" value="Calcium-transporting ATPase, cytoplasmic transduction domain A"/>
    <property type="match status" value="1"/>
</dbReference>
<evidence type="ECO:0000256" key="7">
    <source>
        <dbReference type="ARBA" id="ARBA00022967"/>
    </source>
</evidence>
<evidence type="ECO:0000313" key="12">
    <source>
        <dbReference type="EMBL" id="MFC4855670.1"/>
    </source>
</evidence>
<feature type="transmembrane region" description="Helical" evidence="10">
    <location>
        <begin position="379"/>
        <end position="402"/>
    </location>
</feature>
<dbReference type="InterPro" id="IPR006121">
    <property type="entry name" value="HMA_dom"/>
</dbReference>
<dbReference type="Gene3D" id="3.40.1110.10">
    <property type="entry name" value="Calcium-transporting ATPase, cytoplasmic domain N"/>
    <property type="match status" value="1"/>
</dbReference>
<evidence type="ECO:0000256" key="2">
    <source>
        <dbReference type="ARBA" id="ARBA00006024"/>
    </source>
</evidence>
<feature type="transmembrane region" description="Helical" evidence="10">
    <location>
        <begin position="195"/>
        <end position="213"/>
    </location>
</feature>
<feature type="transmembrane region" description="Helical" evidence="10">
    <location>
        <begin position="347"/>
        <end position="367"/>
    </location>
</feature>
<dbReference type="Proteomes" id="UP001595859">
    <property type="component" value="Unassembled WGS sequence"/>
</dbReference>
<dbReference type="InterPro" id="IPR036163">
    <property type="entry name" value="HMA_dom_sf"/>
</dbReference>
<keyword evidence="13" id="KW-1185">Reference proteome</keyword>
<dbReference type="PROSITE" id="PS00154">
    <property type="entry name" value="ATPASE_E1_E2"/>
    <property type="match status" value="1"/>
</dbReference>
<comment type="caution">
    <text evidence="12">The sequence shown here is derived from an EMBL/GenBank/DDBJ whole genome shotgun (WGS) entry which is preliminary data.</text>
</comment>